<proteinExistence type="predicted"/>
<feature type="non-terminal residue" evidence="1">
    <location>
        <position position="1"/>
    </location>
</feature>
<dbReference type="EMBL" id="CM040477">
    <property type="protein sequence ID" value="MCI4392551.1"/>
    <property type="molecule type" value="Genomic_DNA"/>
</dbReference>
<accession>A0ACC5XN75</accession>
<keyword evidence="2" id="KW-1185">Reference proteome</keyword>
<reference evidence="1 2" key="1">
    <citation type="journal article" date="2022" name="bioRxiv">
        <title>An ancient truncated duplication of the anti-Mullerian hormone receptor type 2 gene is a potential conserved master sex determinant in the Pangasiidae catfish family.</title>
        <authorList>
            <person name="Wen M."/>
            <person name="Pan Q."/>
            <person name="Jouanno E."/>
            <person name="Montfort J."/>
            <person name="Zahm M."/>
            <person name="Cabau C."/>
            <person name="Klopp C."/>
            <person name="Iampietro C."/>
            <person name="Roques C."/>
            <person name="Bouchez O."/>
            <person name="Castinel A."/>
            <person name="Donnadieu C."/>
            <person name="Parrinello H."/>
            <person name="Poncet C."/>
            <person name="Belmonte E."/>
            <person name="Gautier V."/>
            <person name="Avarre J.-C."/>
            <person name="Dugue R."/>
            <person name="Gustiano R."/>
            <person name="Ha T.T.T."/>
            <person name="Campet M."/>
            <person name="Sriphairoj K."/>
            <person name="Ribolli J."/>
            <person name="de Almeida F.L."/>
            <person name="Desvignes T."/>
            <person name="Postlethwait J.H."/>
            <person name="Bucao C.F."/>
            <person name="Robinson-Rechavi M."/>
            <person name="Bobe J."/>
            <person name="Herpin A."/>
            <person name="Guiguen Y."/>
        </authorList>
    </citation>
    <scope>NUCLEOTIDE SEQUENCE [LARGE SCALE GENOMIC DNA]</scope>
    <source>
        <strain evidence="1">YG-Dec2019</strain>
    </source>
</reference>
<organism evidence="1 2">
    <name type="scientific">Pangasianodon gigas</name>
    <name type="common">Mekong giant catfish</name>
    <name type="synonym">Pangasius gigas</name>
    <dbReference type="NCBI Taxonomy" id="30993"/>
    <lineage>
        <taxon>Eukaryota</taxon>
        <taxon>Metazoa</taxon>
        <taxon>Chordata</taxon>
        <taxon>Craniata</taxon>
        <taxon>Vertebrata</taxon>
        <taxon>Euteleostomi</taxon>
        <taxon>Actinopterygii</taxon>
        <taxon>Neopterygii</taxon>
        <taxon>Teleostei</taxon>
        <taxon>Ostariophysi</taxon>
        <taxon>Siluriformes</taxon>
        <taxon>Pangasiidae</taxon>
        <taxon>Pangasianodon</taxon>
    </lineage>
</organism>
<dbReference type="Proteomes" id="UP000829447">
    <property type="component" value="Linkage Group LG24"/>
</dbReference>
<gene>
    <name evidence="1" type="ORF">PGIGA_G00147110</name>
</gene>
<evidence type="ECO:0000313" key="1">
    <source>
        <dbReference type="EMBL" id="MCI4392551.1"/>
    </source>
</evidence>
<comment type="caution">
    <text evidence="1">The sequence shown here is derived from an EMBL/GenBank/DDBJ whole genome shotgun (WGS) entry which is preliminary data.</text>
</comment>
<protein>
    <submittedName>
        <fullName evidence="1">Uncharacterized protein</fullName>
    </submittedName>
</protein>
<name>A0ACC5XN75_PANGG</name>
<sequence length="77" mass="8796">VFCCCKKLFCISPISRFDVFSSHQGCTEWLSELVNSFCQLEPVWPFSIDLSHQQGVSVRKTAAHGMIFLYCTILSKF</sequence>
<evidence type="ECO:0000313" key="2">
    <source>
        <dbReference type="Proteomes" id="UP000829447"/>
    </source>
</evidence>